<keyword evidence="2" id="KW-0808">Transferase</keyword>
<proteinExistence type="predicted"/>
<feature type="region of interest" description="Disordered" evidence="1">
    <location>
        <begin position="283"/>
        <end position="303"/>
    </location>
</feature>
<evidence type="ECO:0000256" key="1">
    <source>
        <dbReference type="SAM" id="MobiDB-lite"/>
    </source>
</evidence>
<dbReference type="GO" id="GO:0016740">
    <property type="term" value="F:transferase activity"/>
    <property type="evidence" value="ECO:0007669"/>
    <property type="project" value="UniProtKB-KW"/>
</dbReference>
<dbReference type="AlphaFoldDB" id="A0A7G5EC14"/>
<name>A0A7G5EC14_9BURK</name>
<keyword evidence="3" id="KW-1185">Reference proteome</keyword>
<dbReference type="KEGG" id="cpis:HS961_01080"/>
<dbReference type="SUPFAM" id="SSF52540">
    <property type="entry name" value="P-loop containing nucleoside triphosphate hydrolases"/>
    <property type="match status" value="1"/>
</dbReference>
<dbReference type="InterPro" id="IPR027417">
    <property type="entry name" value="P-loop_NTPase"/>
</dbReference>
<evidence type="ECO:0000313" key="3">
    <source>
        <dbReference type="Proteomes" id="UP000515240"/>
    </source>
</evidence>
<dbReference type="Proteomes" id="UP000515240">
    <property type="component" value="Chromosome"/>
</dbReference>
<evidence type="ECO:0000313" key="2">
    <source>
        <dbReference type="EMBL" id="QMV71539.1"/>
    </source>
</evidence>
<dbReference type="Gene3D" id="3.40.50.300">
    <property type="entry name" value="P-loop containing nucleotide triphosphate hydrolases"/>
    <property type="match status" value="1"/>
</dbReference>
<organism evidence="2 3">
    <name type="scientific">Comamonas piscis</name>
    <dbReference type="NCBI Taxonomy" id="1562974"/>
    <lineage>
        <taxon>Bacteria</taxon>
        <taxon>Pseudomonadati</taxon>
        <taxon>Pseudomonadota</taxon>
        <taxon>Betaproteobacteria</taxon>
        <taxon>Burkholderiales</taxon>
        <taxon>Comamonadaceae</taxon>
        <taxon>Comamonas</taxon>
    </lineage>
</organism>
<sequence>MDALNLQGWRPVRLYRDGNQTMVDWARLGDAPLRAPFYQESLKPLLNTPFNQAFRRQTPLDVLLAWHVQSPGISPCLLVFHVSRCGSTLFPQALAEGAHHLAMSEPPPVDFLLREALVNGWLSPAQAIAALRAWMSAWAQRSDAASPALQSASLKIDAWNTDQAPLLMQAWPEALPVFLTREPLAVLVSQMQERALYLVPGAFGPTFGLPGLSLLEQATMPPEQYCARMLGRIYADMARVADPAQALVLDHAQLPEAIEQLVLPRLSWQPDAPAMRALRERLSRHGKRPHEPFAQDTSDKHAKASTALRALAEQWMAPHYQQLRARCEAHDRAETLTEAAI</sequence>
<dbReference type="EMBL" id="CP058554">
    <property type="protein sequence ID" value="QMV71539.1"/>
    <property type="molecule type" value="Genomic_DNA"/>
</dbReference>
<feature type="compositionally biased region" description="Basic and acidic residues" evidence="1">
    <location>
        <begin position="283"/>
        <end position="302"/>
    </location>
</feature>
<gene>
    <name evidence="2" type="ORF">HS961_01080</name>
</gene>
<dbReference type="RefSeq" id="WP_182325976.1">
    <property type="nucleotide sequence ID" value="NZ_CP058554.1"/>
</dbReference>
<protein>
    <submittedName>
        <fullName evidence="2">Sulfotransferase family protein</fullName>
    </submittedName>
</protein>
<accession>A0A7G5EC14</accession>
<reference evidence="2 3" key="1">
    <citation type="journal article" date="2020" name="G3 (Bethesda)">
        <title>CeMbio - The Caenorhabditis elegans Microbiome Resource.</title>
        <authorList>
            <person name="Dirksen P."/>
            <person name="Assie A."/>
            <person name="Zimmermann J."/>
            <person name="Zhang F."/>
            <person name="Tietje A.M."/>
            <person name="Marsh S.A."/>
            <person name="Felix M.A."/>
            <person name="Shapira M."/>
            <person name="Kaleta C."/>
            <person name="Schulenburg H."/>
            <person name="Samuel B."/>
        </authorList>
    </citation>
    <scope>NUCLEOTIDE SEQUENCE [LARGE SCALE GENOMIC DNA]</scope>
    <source>
        <strain evidence="2 3">BIGb0172</strain>
    </source>
</reference>